<dbReference type="PROSITE" id="PS50181">
    <property type="entry name" value="FBOX"/>
    <property type="match status" value="1"/>
</dbReference>
<dbReference type="AlphaFoldDB" id="A0A0U9HIY5"/>
<evidence type="ECO:0000259" key="2">
    <source>
        <dbReference type="PROSITE" id="PS50181"/>
    </source>
</evidence>
<organism evidence="3 4">
    <name type="scientific">Klebsormidium nitens</name>
    <name type="common">Green alga</name>
    <name type="synonym">Ulothrix nitens</name>
    <dbReference type="NCBI Taxonomy" id="105231"/>
    <lineage>
        <taxon>Eukaryota</taxon>
        <taxon>Viridiplantae</taxon>
        <taxon>Streptophyta</taxon>
        <taxon>Klebsormidiophyceae</taxon>
        <taxon>Klebsormidiales</taxon>
        <taxon>Klebsormidiaceae</taxon>
        <taxon>Klebsormidium</taxon>
    </lineage>
</organism>
<dbReference type="Pfam" id="PF12937">
    <property type="entry name" value="F-box-like"/>
    <property type="match status" value="1"/>
</dbReference>
<dbReference type="OMA" id="LWAYPRR"/>
<name>A0A0U9HIY5_KLENI</name>
<dbReference type="EMBL" id="DF237039">
    <property type="protein sequence ID" value="GAQ81746.1"/>
    <property type="molecule type" value="Genomic_DNA"/>
</dbReference>
<gene>
    <name evidence="3" type="ORF">KFL_000900010</name>
</gene>
<dbReference type="SUPFAM" id="SSF81383">
    <property type="entry name" value="F-box domain"/>
    <property type="match status" value="1"/>
</dbReference>
<dbReference type="PANTHER" id="PTHR47744">
    <property type="entry name" value="OS05G0526300 PROTEIN"/>
    <property type="match status" value="1"/>
</dbReference>
<dbReference type="Proteomes" id="UP000054558">
    <property type="component" value="Unassembled WGS sequence"/>
</dbReference>
<feature type="domain" description="F-box" evidence="2">
    <location>
        <begin position="134"/>
        <end position="180"/>
    </location>
</feature>
<feature type="region of interest" description="Disordered" evidence="1">
    <location>
        <begin position="313"/>
        <end position="334"/>
    </location>
</feature>
<accession>A0A0U9HIY5</accession>
<feature type="compositionally biased region" description="Acidic residues" evidence="1">
    <location>
        <begin position="321"/>
        <end position="331"/>
    </location>
</feature>
<dbReference type="SMART" id="SM00256">
    <property type="entry name" value="FBOX"/>
    <property type="match status" value="1"/>
</dbReference>
<dbReference type="OrthoDB" id="10257471at2759"/>
<feature type="region of interest" description="Disordered" evidence="1">
    <location>
        <begin position="201"/>
        <end position="239"/>
    </location>
</feature>
<evidence type="ECO:0000313" key="3">
    <source>
        <dbReference type="EMBL" id="GAQ81746.1"/>
    </source>
</evidence>
<proteinExistence type="predicted"/>
<feature type="compositionally biased region" description="Polar residues" evidence="1">
    <location>
        <begin position="211"/>
        <end position="220"/>
    </location>
</feature>
<dbReference type="InterPro" id="IPR036047">
    <property type="entry name" value="F-box-like_dom_sf"/>
</dbReference>
<feature type="region of interest" description="Disordered" evidence="1">
    <location>
        <begin position="113"/>
        <end position="139"/>
    </location>
</feature>
<dbReference type="Gene3D" id="1.20.1280.50">
    <property type="match status" value="1"/>
</dbReference>
<protein>
    <recommendedName>
        <fullName evidence="2">F-box domain-containing protein</fullName>
    </recommendedName>
</protein>
<dbReference type="InterPro" id="IPR001810">
    <property type="entry name" value="F-box_dom"/>
</dbReference>
<dbReference type="PANTHER" id="PTHR47744:SF1">
    <property type="entry name" value="OS05G0526300 PROTEIN"/>
    <property type="match status" value="1"/>
</dbReference>
<evidence type="ECO:0000313" key="4">
    <source>
        <dbReference type="Proteomes" id="UP000054558"/>
    </source>
</evidence>
<sequence>MGHLSSDEEELEAGLSRRRYEKLHLWGAFERRSDYAEACQELAIILRQAYASASKAVQVRLYSDTTLALQLLGRMDGRKQQRGALALVRAAEAVFPRQRKAAAAKEFKSAALESKRRQKKERASSSLEGDEGVSGSAEDLPSDALRTVFGSLDAASLATAGCVCRAWREIADDDTLWEAHFAAVFGADRTSETAAALVRLSVKETEPVPDKNNTSPSSRKQPPASAEPNGRGDPVLKSGTVLPGWKEAFRSAWRNQSPAKVFASNRAYCKECREPLWVGAPETGTNASEQGGRHEHKLLPWGPQQVAAWVTNTWESSGESSSEEEAEEFEAEGTQVRAQRKLWAIQRP</sequence>
<keyword evidence="4" id="KW-1185">Reference proteome</keyword>
<dbReference type="STRING" id="105231.A0A0U9HIY5"/>
<evidence type="ECO:0000256" key="1">
    <source>
        <dbReference type="SAM" id="MobiDB-lite"/>
    </source>
</evidence>
<dbReference type="InterPro" id="IPR057039">
    <property type="entry name" value="At5g52880_ARM"/>
</dbReference>
<reference evidence="3 4" key="1">
    <citation type="journal article" date="2014" name="Nat. Commun.">
        <title>Klebsormidium flaccidum genome reveals primary factors for plant terrestrial adaptation.</title>
        <authorList>
            <person name="Hori K."/>
            <person name="Maruyama F."/>
            <person name="Fujisawa T."/>
            <person name="Togashi T."/>
            <person name="Yamamoto N."/>
            <person name="Seo M."/>
            <person name="Sato S."/>
            <person name="Yamada T."/>
            <person name="Mori H."/>
            <person name="Tajima N."/>
            <person name="Moriyama T."/>
            <person name="Ikeuchi M."/>
            <person name="Watanabe M."/>
            <person name="Wada H."/>
            <person name="Kobayashi K."/>
            <person name="Saito M."/>
            <person name="Masuda T."/>
            <person name="Sasaki-Sekimoto Y."/>
            <person name="Mashiguchi K."/>
            <person name="Awai K."/>
            <person name="Shimojima M."/>
            <person name="Masuda S."/>
            <person name="Iwai M."/>
            <person name="Nobusawa T."/>
            <person name="Narise T."/>
            <person name="Kondo S."/>
            <person name="Saito H."/>
            <person name="Sato R."/>
            <person name="Murakawa M."/>
            <person name="Ihara Y."/>
            <person name="Oshima-Yamada Y."/>
            <person name="Ohtaka K."/>
            <person name="Satoh M."/>
            <person name="Sonobe K."/>
            <person name="Ishii M."/>
            <person name="Ohtani R."/>
            <person name="Kanamori-Sato M."/>
            <person name="Honoki R."/>
            <person name="Miyazaki D."/>
            <person name="Mochizuki H."/>
            <person name="Umetsu J."/>
            <person name="Higashi K."/>
            <person name="Shibata D."/>
            <person name="Kamiya Y."/>
            <person name="Sato N."/>
            <person name="Nakamura Y."/>
            <person name="Tabata S."/>
            <person name="Ida S."/>
            <person name="Kurokawa K."/>
            <person name="Ohta H."/>
        </authorList>
    </citation>
    <scope>NUCLEOTIDE SEQUENCE [LARGE SCALE GENOMIC DNA]</scope>
    <source>
        <strain evidence="3 4">NIES-2285</strain>
    </source>
</reference>
<dbReference type="Pfam" id="PF24104">
    <property type="entry name" value="At5g52880_ARM"/>
    <property type="match status" value="1"/>
</dbReference>